<feature type="region of interest" description="Disordered" evidence="1">
    <location>
        <begin position="1"/>
        <end position="30"/>
    </location>
</feature>
<dbReference type="AlphaFoldDB" id="A0A0U1HQ16"/>
<evidence type="ECO:0000313" key="2">
    <source>
        <dbReference type="EMBL" id="CQI88639.1"/>
    </source>
</evidence>
<proteinExistence type="predicted"/>
<sequence>MSIRIVPKDQLGKQSEKGSRGGKSPAVTFR</sequence>
<reference evidence="3" key="1">
    <citation type="submission" date="2015-03" db="EMBL/GenBank/DDBJ databases">
        <authorList>
            <consortium name="Pathogen Informatics"/>
            <person name="Murphy D."/>
        </authorList>
    </citation>
    <scope>NUCLEOTIDE SEQUENCE [LARGE SCALE GENOMIC DNA]</scope>
    <source>
        <strain evidence="3">68/02</strain>
    </source>
</reference>
<feature type="compositionally biased region" description="Basic and acidic residues" evidence="1">
    <location>
        <begin position="1"/>
        <end position="19"/>
    </location>
</feature>
<protein>
    <submittedName>
        <fullName evidence="2">Formate dehydrogenase accessory protein FdhE</fullName>
    </submittedName>
</protein>
<evidence type="ECO:0000313" key="3">
    <source>
        <dbReference type="Proteomes" id="UP000042054"/>
    </source>
</evidence>
<organism evidence="2 3">
    <name type="scientific">Yersinia rohdei</name>
    <dbReference type="NCBI Taxonomy" id="29485"/>
    <lineage>
        <taxon>Bacteria</taxon>
        <taxon>Pseudomonadati</taxon>
        <taxon>Pseudomonadota</taxon>
        <taxon>Gammaproteobacteria</taxon>
        <taxon>Enterobacterales</taxon>
        <taxon>Yersiniaceae</taxon>
        <taxon>Yersinia</taxon>
    </lineage>
</organism>
<gene>
    <name evidence="2" type="primary">fdhE_1</name>
    <name evidence="2" type="ORF">ERS008555_00986</name>
</gene>
<accession>A0A0U1HQ16</accession>
<dbReference type="Proteomes" id="UP000042054">
    <property type="component" value="Unassembled WGS sequence"/>
</dbReference>
<dbReference type="EMBL" id="CTKE01000004">
    <property type="protein sequence ID" value="CQI88639.1"/>
    <property type="molecule type" value="Genomic_DNA"/>
</dbReference>
<name>A0A0U1HQ16_YERRO</name>
<evidence type="ECO:0000256" key="1">
    <source>
        <dbReference type="SAM" id="MobiDB-lite"/>
    </source>
</evidence>